<reference evidence="2 3" key="1">
    <citation type="journal article" date="2017" name="Int. J. Syst. Evol. Microbiol.">
        <title>Mycobacterium talmoniae sp. nov., a slowly growing mycobacterium isolated from human respiratory samples.</title>
        <authorList>
            <person name="Davidson R.M."/>
            <person name="DeGroote M.A."/>
            <person name="Marola J.L."/>
            <person name="Buss S."/>
            <person name="Jones V."/>
            <person name="McNeil M.R."/>
            <person name="Freifeld A.G."/>
            <person name="Elaine Epperson L."/>
            <person name="Hasan N.A."/>
            <person name="Jackson M."/>
            <person name="Iwen P.C."/>
            <person name="Salfinger M."/>
            <person name="Strong M."/>
        </authorList>
    </citation>
    <scope>NUCLEOTIDE SEQUENCE [LARGE SCALE GENOMIC DNA]</scope>
    <source>
        <strain evidence="2 3">ATCC BAA-2683</strain>
    </source>
</reference>
<dbReference type="EMBL" id="PPEA01000746">
    <property type="protein sequence ID" value="PQM44642.1"/>
    <property type="molecule type" value="Genomic_DNA"/>
</dbReference>
<feature type="region of interest" description="Disordered" evidence="1">
    <location>
        <begin position="1"/>
        <end position="30"/>
    </location>
</feature>
<evidence type="ECO:0000256" key="1">
    <source>
        <dbReference type="SAM" id="MobiDB-lite"/>
    </source>
</evidence>
<evidence type="ECO:0000313" key="3">
    <source>
        <dbReference type="Proteomes" id="UP000238296"/>
    </source>
</evidence>
<organism evidence="2 3">
    <name type="scientific">Mycobacterium talmoniae</name>
    <dbReference type="NCBI Taxonomy" id="1858794"/>
    <lineage>
        <taxon>Bacteria</taxon>
        <taxon>Bacillati</taxon>
        <taxon>Actinomycetota</taxon>
        <taxon>Actinomycetes</taxon>
        <taxon>Mycobacteriales</taxon>
        <taxon>Mycobacteriaceae</taxon>
        <taxon>Mycobacterium</taxon>
    </lineage>
</organism>
<dbReference type="AlphaFoldDB" id="A0A2S8BD99"/>
<gene>
    <name evidence="2" type="ORF">C1Y40_05201</name>
</gene>
<dbReference type="Proteomes" id="UP000238296">
    <property type="component" value="Unassembled WGS sequence"/>
</dbReference>
<comment type="caution">
    <text evidence="2">The sequence shown here is derived from an EMBL/GenBank/DDBJ whole genome shotgun (WGS) entry which is preliminary data.</text>
</comment>
<name>A0A2S8BD99_9MYCO</name>
<protein>
    <submittedName>
        <fullName evidence="2">Uncharacterized protein</fullName>
    </submittedName>
</protein>
<proteinExistence type="predicted"/>
<sequence length="95" mass="9539">MVISATSPGLPATGTITGDQPSRAATTSRSASVMMRAMTPGLITSDEAIPSVNGHWETTAAIPGTRAAVAITCPPANEVPHNAIRSGSTPATVRA</sequence>
<evidence type="ECO:0000313" key="2">
    <source>
        <dbReference type="EMBL" id="PQM44642.1"/>
    </source>
</evidence>
<accession>A0A2S8BD99</accession>